<proteinExistence type="predicted"/>
<comment type="caution">
    <text evidence="1">The sequence shown here is derived from an EMBL/GenBank/DDBJ whole genome shotgun (WGS) entry which is preliminary data.</text>
</comment>
<organism evidence="1 2">
    <name type="scientific">Persea americana</name>
    <name type="common">Avocado</name>
    <dbReference type="NCBI Taxonomy" id="3435"/>
    <lineage>
        <taxon>Eukaryota</taxon>
        <taxon>Viridiplantae</taxon>
        <taxon>Streptophyta</taxon>
        <taxon>Embryophyta</taxon>
        <taxon>Tracheophyta</taxon>
        <taxon>Spermatophyta</taxon>
        <taxon>Magnoliopsida</taxon>
        <taxon>Magnoliidae</taxon>
        <taxon>Laurales</taxon>
        <taxon>Lauraceae</taxon>
        <taxon>Persea</taxon>
    </lineage>
</organism>
<dbReference type="EMBL" id="CM056814">
    <property type="protein sequence ID" value="KAJ8628316.1"/>
    <property type="molecule type" value="Genomic_DNA"/>
</dbReference>
<reference evidence="1 2" key="1">
    <citation type="journal article" date="2022" name="Hortic Res">
        <title>A haplotype resolved chromosomal level avocado genome allows analysis of novel avocado genes.</title>
        <authorList>
            <person name="Nath O."/>
            <person name="Fletcher S.J."/>
            <person name="Hayward A."/>
            <person name="Shaw L.M."/>
            <person name="Masouleh A.K."/>
            <person name="Furtado A."/>
            <person name="Henry R.J."/>
            <person name="Mitter N."/>
        </authorList>
    </citation>
    <scope>NUCLEOTIDE SEQUENCE [LARGE SCALE GENOMIC DNA]</scope>
    <source>
        <strain evidence="2">cv. Hass</strain>
    </source>
</reference>
<protein>
    <submittedName>
        <fullName evidence="1">Uncharacterized protein</fullName>
    </submittedName>
</protein>
<dbReference type="Proteomes" id="UP001234297">
    <property type="component" value="Chromosome 6"/>
</dbReference>
<evidence type="ECO:0000313" key="2">
    <source>
        <dbReference type="Proteomes" id="UP001234297"/>
    </source>
</evidence>
<gene>
    <name evidence="1" type="ORF">MRB53_021623</name>
</gene>
<evidence type="ECO:0000313" key="1">
    <source>
        <dbReference type="EMBL" id="KAJ8628316.1"/>
    </source>
</evidence>
<sequence>MYIGDKKERNTVPLALCKTLHQTLAALHGTGKRERPNTAQYNTSLKHQHKGNSSTCGSEETPLGCKALHFIAALPAQGINQKTGMALLSGEANPGPETKKDTTAQRRHHNHYSEKAPPHCALLSLTQLSTSQPHTISCKSSCTFSMTL</sequence>
<accession>A0ACC2L476</accession>
<name>A0ACC2L476_PERAE</name>
<keyword evidence="2" id="KW-1185">Reference proteome</keyword>